<dbReference type="InterPro" id="IPR009571">
    <property type="entry name" value="SUR7/Rim9-like_fungi"/>
</dbReference>
<keyword evidence="1" id="KW-0472">Membrane</keyword>
<feature type="transmembrane region" description="Helical" evidence="1">
    <location>
        <begin position="153"/>
        <end position="174"/>
    </location>
</feature>
<dbReference type="InterPro" id="IPR052413">
    <property type="entry name" value="SUR7_domain"/>
</dbReference>
<keyword evidence="1" id="KW-1133">Transmembrane helix</keyword>
<reference evidence="2 3" key="1">
    <citation type="journal article" date="2018" name="Mol. Biol. Evol.">
        <title>Broad Genomic Sampling Reveals a Smut Pathogenic Ancestry of the Fungal Clade Ustilaginomycotina.</title>
        <authorList>
            <person name="Kijpornyongpan T."/>
            <person name="Mondo S.J."/>
            <person name="Barry K."/>
            <person name="Sandor L."/>
            <person name="Lee J."/>
            <person name="Lipzen A."/>
            <person name="Pangilinan J."/>
            <person name="LaButti K."/>
            <person name="Hainaut M."/>
            <person name="Henrissat B."/>
            <person name="Grigoriev I.V."/>
            <person name="Spatafora J.W."/>
            <person name="Aime M.C."/>
        </authorList>
    </citation>
    <scope>NUCLEOTIDE SEQUENCE [LARGE SCALE GENOMIC DNA]</scope>
    <source>
        <strain evidence="2 3">MCA 4198</strain>
    </source>
</reference>
<dbReference type="RefSeq" id="XP_025378081.1">
    <property type="nucleotide sequence ID" value="XM_025521858.1"/>
</dbReference>
<dbReference type="PANTHER" id="PTHR28019">
    <property type="entry name" value="CELL MEMBRANE PROTEIN YLR413W-RELATED"/>
    <property type="match status" value="1"/>
</dbReference>
<feature type="transmembrane region" description="Helical" evidence="1">
    <location>
        <begin position="228"/>
        <end position="251"/>
    </location>
</feature>
<dbReference type="GO" id="GO:0051285">
    <property type="term" value="C:cell cortex of cell tip"/>
    <property type="evidence" value="ECO:0007669"/>
    <property type="project" value="TreeGrafter"/>
</dbReference>
<dbReference type="InParanoid" id="A0A316YS95"/>
<dbReference type="Pfam" id="PF06687">
    <property type="entry name" value="SUR7"/>
    <property type="match status" value="1"/>
</dbReference>
<evidence type="ECO:0000256" key="1">
    <source>
        <dbReference type="SAM" id="Phobius"/>
    </source>
</evidence>
<keyword evidence="3" id="KW-1185">Reference proteome</keyword>
<accession>A0A316YS95</accession>
<evidence type="ECO:0000313" key="3">
    <source>
        <dbReference type="Proteomes" id="UP000245768"/>
    </source>
</evidence>
<feature type="transmembrane region" description="Helical" evidence="1">
    <location>
        <begin position="12"/>
        <end position="30"/>
    </location>
</feature>
<dbReference type="EMBL" id="KZ819636">
    <property type="protein sequence ID" value="PWN90883.1"/>
    <property type="molecule type" value="Genomic_DNA"/>
</dbReference>
<dbReference type="OrthoDB" id="3349852at2759"/>
<proteinExistence type="predicted"/>
<organism evidence="2 3">
    <name type="scientific">Acaromyces ingoldii</name>
    <dbReference type="NCBI Taxonomy" id="215250"/>
    <lineage>
        <taxon>Eukaryota</taxon>
        <taxon>Fungi</taxon>
        <taxon>Dikarya</taxon>
        <taxon>Basidiomycota</taxon>
        <taxon>Ustilaginomycotina</taxon>
        <taxon>Exobasidiomycetes</taxon>
        <taxon>Exobasidiales</taxon>
        <taxon>Cryptobasidiaceae</taxon>
        <taxon>Acaromyces</taxon>
    </lineage>
</organism>
<dbReference type="Proteomes" id="UP000245768">
    <property type="component" value="Unassembled WGS sequence"/>
</dbReference>
<feature type="transmembrane region" description="Helical" evidence="1">
    <location>
        <begin position="181"/>
        <end position="208"/>
    </location>
</feature>
<gene>
    <name evidence="2" type="ORF">FA10DRAFT_267312</name>
</gene>
<dbReference type="GeneID" id="37043774"/>
<protein>
    <submittedName>
        <fullName evidence="2">Uncharacterized protein</fullName>
    </submittedName>
</protein>
<name>A0A316YS95_9BASI</name>
<evidence type="ECO:0000313" key="2">
    <source>
        <dbReference type="EMBL" id="PWN90883.1"/>
    </source>
</evidence>
<dbReference type="PANTHER" id="PTHR28019:SF2">
    <property type="entry name" value="CELL MEMBRANE PROTEIN YLR413W-RELATED"/>
    <property type="match status" value="1"/>
</dbReference>
<sequence length="258" mass="27988">MVSVFCVGLGEFFTFSAMVLMILSNIGQLTENMVSRSFRYVSINTQDFEQSIRSIANQNNIAVNGIFASDQNSPELAGNGLKYNYEWGLYNFCAGQSQGSSTRSCSDKSFVYEFDPIKVLQQDINQQLQPYVSQALPATTLRDSSYLGSFTKAANILAFIGTVVVGLSFLVAFLAHRFAFLLAALLALLAAGCLAVAAAIWTAIVYKVRKSVADLGSNPGVDIEYGNIIWMTWASFGAAALSVIPLLIACVSGRRSKY</sequence>
<dbReference type="GO" id="GO:0031505">
    <property type="term" value="P:fungal-type cell wall organization"/>
    <property type="evidence" value="ECO:0007669"/>
    <property type="project" value="TreeGrafter"/>
</dbReference>
<keyword evidence="1" id="KW-0812">Transmembrane</keyword>
<dbReference type="GO" id="GO:0005886">
    <property type="term" value="C:plasma membrane"/>
    <property type="evidence" value="ECO:0007669"/>
    <property type="project" value="InterPro"/>
</dbReference>
<dbReference type="AlphaFoldDB" id="A0A316YS95"/>
<dbReference type="Gene3D" id="1.20.140.150">
    <property type="match status" value="1"/>
</dbReference>